<dbReference type="Pfam" id="PF21082">
    <property type="entry name" value="MS_channel_3rd"/>
    <property type="match status" value="1"/>
</dbReference>
<organism evidence="11 12">
    <name type="scientific">Cricetibacter osteomyelitidis</name>
    <dbReference type="NCBI Taxonomy" id="1521931"/>
    <lineage>
        <taxon>Bacteria</taxon>
        <taxon>Pseudomonadati</taxon>
        <taxon>Pseudomonadota</taxon>
        <taxon>Gammaproteobacteria</taxon>
        <taxon>Pasteurellales</taxon>
        <taxon>Pasteurellaceae</taxon>
        <taxon>Cricetibacter</taxon>
    </lineage>
</organism>
<keyword evidence="7" id="KW-0406">Ion transport</keyword>
<comment type="subunit">
    <text evidence="7">Homoheptamer.</text>
</comment>
<dbReference type="InterPro" id="IPR011014">
    <property type="entry name" value="MscS_channel_TM-2"/>
</dbReference>
<dbReference type="GO" id="GO:0008381">
    <property type="term" value="F:mechanosensitive monoatomic ion channel activity"/>
    <property type="evidence" value="ECO:0007669"/>
    <property type="project" value="InterPro"/>
</dbReference>
<accession>A0A4R2SVJ8</accession>
<dbReference type="Gene3D" id="2.30.30.60">
    <property type="match status" value="1"/>
</dbReference>
<dbReference type="InterPro" id="IPR023408">
    <property type="entry name" value="MscS_beta-dom_sf"/>
</dbReference>
<name>A0A4R2SVJ8_9PAST</name>
<evidence type="ECO:0000313" key="12">
    <source>
        <dbReference type="Proteomes" id="UP000295763"/>
    </source>
</evidence>
<dbReference type="AlphaFoldDB" id="A0A4R2SVJ8"/>
<dbReference type="OrthoDB" id="9809206at2"/>
<feature type="domain" description="Mechanosensitive ion channel MscS" evidence="8">
    <location>
        <begin position="128"/>
        <end position="194"/>
    </location>
</feature>
<keyword evidence="12" id="KW-1185">Reference proteome</keyword>
<dbReference type="PROSITE" id="PS01246">
    <property type="entry name" value="UPF0003"/>
    <property type="match status" value="1"/>
</dbReference>
<comment type="caution">
    <text evidence="11">The sequence shown here is derived from an EMBL/GenBank/DDBJ whole genome shotgun (WGS) entry which is preliminary data.</text>
</comment>
<evidence type="ECO:0000256" key="4">
    <source>
        <dbReference type="ARBA" id="ARBA00022692"/>
    </source>
</evidence>
<keyword evidence="7" id="KW-0813">Transport</keyword>
<reference evidence="11 12" key="1">
    <citation type="submission" date="2019-03" db="EMBL/GenBank/DDBJ databases">
        <title>Genomic Encyclopedia of Type Strains, Phase IV (KMG-IV): sequencing the most valuable type-strain genomes for metagenomic binning, comparative biology and taxonomic classification.</title>
        <authorList>
            <person name="Goeker M."/>
        </authorList>
    </citation>
    <scope>NUCLEOTIDE SEQUENCE [LARGE SCALE GENOMIC DNA]</scope>
    <source>
        <strain evidence="11 12">DSM 28404</strain>
    </source>
</reference>
<evidence type="ECO:0000256" key="6">
    <source>
        <dbReference type="ARBA" id="ARBA00023136"/>
    </source>
</evidence>
<evidence type="ECO:0000256" key="3">
    <source>
        <dbReference type="ARBA" id="ARBA00022475"/>
    </source>
</evidence>
<feature type="domain" description="Mechanosensitive ion channel transmembrane helices 2/3" evidence="10">
    <location>
        <begin position="87"/>
        <end position="127"/>
    </location>
</feature>
<comment type="function">
    <text evidence="7">Mechanosensitive channel that participates in the regulation of osmotic pressure changes within the cell, opening in response to stretch forces in the membrane lipid bilayer, without the need for other proteins. Contributes to normal resistance to hypoosmotic shock. Forms an ion channel of 1.0 nanosiemens conductance with a slight preference for anions.</text>
</comment>
<evidence type="ECO:0000313" key="11">
    <source>
        <dbReference type="EMBL" id="TCP93520.1"/>
    </source>
</evidence>
<keyword evidence="3" id="KW-1003">Cell membrane</keyword>
<dbReference type="Gene3D" id="1.10.287.1260">
    <property type="match status" value="1"/>
</dbReference>
<dbReference type="InterPro" id="IPR011066">
    <property type="entry name" value="MscS_channel_C_sf"/>
</dbReference>
<evidence type="ECO:0000259" key="8">
    <source>
        <dbReference type="Pfam" id="PF00924"/>
    </source>
</evidence>
<dbReference type="SUPFAM" id="SSF82689">
    <property type="entry name" value="Mechanosensitive channel protein MscS (YggB), C-terminal domain"/>
    <property type="match status" value="1"/>
</dbReference>
<keyword evidence="4 7" id="KW-0812">Transmembrane</keyword>
<dbReference type="Pfam" id="PF00924">
    <property type="entry name" value="MS_channel_2nd"/>
    <property type="match status" value="1"/>
</dbReference>
<keyword evidence="7" id="KW-0407">Ion channel</keyword>
<dbReference type="SUPFAM" id="SSF50182">
    <property type="entry name" value="Sm-like ribonucleoproteins"/>
    <property type="match status" value="1"/>
</dbReference>
<evidence type="ECO:0000259" key="10">
    <source>
        <dbReference type="Pfam" id="PF21088"/>
    </source>
</evidence>
<dbReference type="InterPro" id="IPR010920">
    <property type="entry name" value="LSM_dom_sf"/>
</dbReference>
<proteinExistence type="inferred from homology"/>
<comment type="caution">
    <text evidence="7">Lacks conserved residue(s) required for the propagation of feature annotation.</text>
</comment>
<dbReference type="GO" id="GO:0005886">
    <property type="term" value="C:plasma membrane"/>
    <property type="evidence" value="ECO:0007669"/>
    <property type="project" value="UniProtKB-SubCell"/>
</dbReference>
<dbReference type="InterPro" id="IPR049278">
    <property type="entry name" value="MS_channel_C"/>
</dbReference>
<dbReference type="RefSeq" id="WP_131977418.1">
    <property type="nucleotide sequence ID" value="NZ_SLYB01000017.1"/>
</dbReference>
<keyword evidence="7" id="KW-0997">Cell inner membrane</keyword>
<dbReference type="SUPFAM" id="SSF82861">
    <property type="entry name" value="Mechanosensitive channel protein MscS (YggB), transmembrane region"/>
    <property type="match status" value="1"/>
</dbReference>
<feature type="transmembrane region" description="Helical" evidence="7">
    <location>
        <begin position="108"/>
        <end position="126"/>
    </location>
</feature>
<dbReference type="Pfam" id="PF21088">
    <property type="entry name" value="MS_channel_1st"/>
    <property type="match status" value="1"/>
</dbReference>
<evidence type="ECO:0000256" key="1">
    <source>
        <dbReference type="ARBA" id="ARBA00004651"/>
    </source>
</evidence>
<protein>
    <recommendedName>
        <fullName evidence="7">Small-conductance mechanosensitive channel</fullName>
    </recommendedName>
</protein>
<feature type="domain" description="Mechanosensitive ion channel MscS C-terminal" evidence="9">
    <location>
        <begin position="201"/>
        <end position="283"/>
    </location>
</feature>
<dbReference type="EMBL" id="SLYB01000017">
    <property type="protein sequence ID" value="TCP93520.1"/>
    <property type="molecule type" value="Genomic_DNA"/>
</dbReference>
<dbReference type="PANTHER" id="PTHR30221:SF1">
    <property type="entry name" value="SMALL-CONDUCTANCE MECHANOSENSITIVE CHANNEL"/>
    <property type="match status" value="1"/>
</dbReference>
<evidence type="ECO:0000256" key="7">
    <source>
        <dbReference type="RuleBase" id="RU369025"/>
    </source>
</evidence>
<evidence type="ECO:0000256" key="2">
    <source>
        <dbReference type="ARBA" id="ARBA00008017"/>
    </source>
</evidence>
<dbReference type="InterPro" id="IPR045275">
    <property type="entry name" value="MscS_archaea/bacteria_type"/>
</dbReference>
<dbReference type="Gene3D" id="3.30.70.100">
    <property type="match status" value="1"/>
</dbReference>
<evidence type="ECO:0000259" key="9">
    <source>
        <dbReference type="Pfam" id="PF21082"/>
    </source>
</evidence>
<comment type="subcellular location">
    <subcellularLocation>
        <location evidence="7">Cell inner membrane</location>
        <topology evidence="7">Multi-pass membrane protein</topology>
    </subcellularLocation>
    <subcellularLocation>
        <location evidence="1">Cell membrane</location>
        <topology evidence="1">Multi-pass membrane protein</topology>
    </subcellularLocation>
</comment>
<keyword evidence="6 7" id="KW-0472">Membrane</keyword>
<feature type="transmembrane region" description="Helical" evidence="7">
    <location>
        <begin position="80"/>
        <end position="102"/>
    </location>
</feature>
<sequence>MAVEQAQEVVEQIDVQEQASKMIDTVTSMDMNTLLNDWLIPYGGKILIAVAIYIIGKGLARFISKLLGKAVLVSSKDEMLQSFVSSISYFLILLIVIIAALSQLGINTSSLVALIGAAGLAIGLALQNSLQNFASGVMLLIFKPFRKGDFIETSGMMGTVKQMGLLVLELRTGDNKTVLIPNGKVFSDSIVNYSNNETRRIDFIFDISYESDIAKAKEIVARLLKADARVLQNPKPTIAVGALAANSVQLFVRPWVGTGDYWGVHFDITEKVKLEFDQAGISIPYNQLSLHLPEGNEISISK</sequence>
<evidence type="ECO:0000256" key="5">
    <source>
        <dbReference type="ARBA" id="ARBA00022989"/>
    </source>
</evidence>
<comment type="similarity">
    <text evidence="2 7">Belongs to the MscS (TC 1.A.23) family.</text>
</comment>
<dbReference type="Proteomes" id="UP000295763">
    <property type="component" value="Unassembled WGS sequence"/>
</dbReference>
<feature type="transmembrane region" description="Helical" evidence="7">
    <location>
        <begin position="39"/>
        <end position="60"/>
    </location>
</feature>
<dbReference type="PANTHER" id="PTHR30221">
    <property type="entry name" value="SMALL-CONDUCTANCE MECHANOSENSITIVE CHANNEL"/>
    <property type="match status" value="1"/>
</dbReference>
<gene>
    <name evidence="11" type="ORF">EDC44_11720</name>
</gene>
<dbReference type="InterPro" id="IPR049142">
    <property type="entry name" value="MS_channel_1st"/>
</dbReference>
<dbReference type="InterPro" id="IPR006685">
    <property type="entry name" value="MscS_channel_2nd"/>
</dbReference>
<dbReference type="InterPro" id="IPR006686">
    <property type="entry name" value="MscS_channel_CS"/>
</dbReference>
<keyword evidence="5 7" id="KW-1133">Transmembrane helix</keyword>